<evidence type="ECO:0000256" key="1">
    <source>
        <dbReference type="ARBA" id="ARBA00004141"/>
    </source>
</evidence>
<dbReference type="STRING" id="449659.IV66_GL002027"/>
<organism evidence="6 7">
    <name type="scientific">Ligilactobacillus pobuzihii</name>
    <dbReference type="NCBI Taxonomy" id="449659"/>
    <lineage>
        <taxon>Bacteria</taxon>
        <taxon>Bacillati</taxon>
        <taxon>Bacillota</taxon>
        <taxon>Bacilli</taxon>
        <taxon>Lactobacillales</taxon>
        <taxon>Lactobacillaceae</taxon>
        <taxon>Ligilactobacillus</taxon>
    </lineage>
</organism>
<feature type="transmembrane region" description="Helical" evidence="5">
    <location>
        <begin position="47"/>
        <end position="69"/>
    </location>
</feature>
<dbReference type="Proteomes" id="UP000051886">
    <property type="component" value="Unassembled WGS sequence"/>
</dbReference>
<dbReference type="AlphaFoldDB" id="A0A0R2LIU5"/>
<gene>
    <name evidence="6" type="ORF">IV66_GL002027</name>
</gene>
<evidence type="ECO:0000313" key="7">
    <source>
        <dbReference type="Proteomes" id="UP000051886"/>
    </source>
</evidence>
<dbReference type="EMBL" id="JQCN01000006">
    <property type="protein sequence ID" value="KRO01704.1"/>
    <property type="molecule type" value="Genomic_DNA"/>
</dbReference>
<protein>
    <submittedName>
        <fullName evidence="6">Uncharacterized protein</fullName>
    </submittedName>
</protein>
<accession>A0A0R2LIU5</accession>
<keyword evidence="7" id="KW-1185">Reference proteome</keyword>
<feature type="transmembrane region" description="Helical" evidence="5">
    <location>
        <begin position="12"/>
        <end position="41"/>
    </location>
</feature>
<dbReference type="PATRIC" id="fig|449659.4.peg.2080"/>
<dbReference type="GO" id="GO:0005886">
    <property type="term" value="C:plasma membrane"/>
    <property type="evidence" value="ECO:0007669"/>
    <property type="project" value="UniProtKB-ARBA"/>
</dbReference>
<evidence type="ECO:0000256" key="4">
    <source>
        <dbReference type="ARBA" id="ARBA00023136"/>
    </source>
</evidence>
<keyword evidence="2 5" id="KW-0812">Transmembrane</keyword>
<sequence>MKWRFDPRTILYLLIISQLVLFLDGSILMEIITVIILIIPFFLTRQLYWGIGISMIYILQLLATFFLLPKITSPILLYPLSMVSNGFRELIPGMIVGIYAIKFTSLGEWISLFKKWHFPKFFTITFAVFFRFFPTIQQDYQQIRNAMAFRGIERGVLSFIKQPRQTFEFILIPLLMNASQVAQDLTIAALTKGLSMPGKQTSLIQLQMTKFDYIYLTASTLPLIFTLGGFL</sequence>
<evidence type="ECO:0000256" key="5">
    <source>
        <dbReference type="SAM" id="Phobius"/>
    </source>
</evidence>
<evidence type="ECO:0000313" key="6">
    <source>
        <dbReference type="EMBL" id="KRO01704.1"/>
    </source>
</evidence>
<dbReference type="Pfam" id="PF02361">
    <property type="entry name" value="CbiQ"/>
    <property type="match status" value="1"/>
</dbReference>
<evidence type="ECO:0000256" key="3">
    <source>
        <dbReference type="ARBA" id="ARBA00022989"/>
    </source>
</evidence>
<feature type="transmembrane region" description="Helical" evidence="5">
    <location>
        <begin position="90"/>
        <end position="110"/>
    </location>
</feature>
<name>A0A0R2LIU5_9LACO</name>
<feature type="transmembrane region" description="Helical" evidence="5">
    <location>
        <begin position="213"/>
        <end position="230"/>
    </location>
</feature>
<comment type="subcellular location">
    <subcellularLocation>
        <location evidence="1">Membrane</location>
        <topology evidence="1">Multi-pass membrane protein</topology>
    </subcellularLocation>
</comment>
<comment type="caution">
    <text evidence="6">The sequence shown here is derived from an EMBL/GenBank/DDBJ whole genome shotgun (WGS) entry which is preliminary data.</text>
</comment>
<dbReference type="CDD" id="cd16914">
    <property type="entry name" value="EcfT"/>
    <property type="match status" value="1"/>
</dbReference>
<evidence type="ECO:0000256" key="2">
    <source>
        <dbReference type="ARBA" id="ARBA00022692"/>
    </source>
</evidence>
<keyword evidence="3 5" id="KW-1133">Transmembrane helix</keyword>
<dbReference type="InterPro" id="IPR003339">
    <property type="entry name" value="ABC/ECF_trnsptr_transmembrane"/>
</dbReference>
<dbReference type="RefSeq" id="WP_017867936.1">
    <property type="nucleotide sequence ID" value="NZ_BJYB01000019.1"/>
</dbReference>
<dbReference type="OrthoDB" id="3730291at2"/>
<keyword evidence="4 5" id="KW-0472">Membrane</keyword>
<proteinExistence type="predicted"/>
<reference evidence="6 7" key="1">
    <citation type="journal article" date="2015" name="Genome Announc.">
        <title>Expanding the biotechnology potential of lactobacilli through comparative genomics of 213 strains and associated genera.</title>
        <authorList>
            <person name="Sun Z."/>
            <person name="Harris H.M."/>
            <person name="McCann A."/>
            <person name="Guo C."/>
            <person name="Argimon S."/>
            <person name="Zhang W."/>
            <person name="Yang X."/>
            <person name="Jeffery I.B."/>
            <person name="Cooney J.C."/>
            <person name="Kagawa T.F."/>
            <person name="Liu W."/>
            <person name="Song Y."/>
            <person name="Salvetti E."/>
            <person name="Wrobel A."/>
            <person name="Rasinkangas P."/>
            <person name="Parkhill J."/>
            <person name="Rea M.C."/>
            <person name="O'Sullivan O."/>
            <person name="Ritari J."/>
            <person name="Douillard F.P."/>
            <person name="Paul Ross R."/>
            <person name="Yang R."/>
            <person name="Briner A.E."/>
            <person name="Felis G.E."/>
            <person name="de Vos W.M."/>
            <person name="Barrangou R."/>
            <person name="Klaenhammer T.R."/>
            <person name="Caufield P.W."/>
            <person name="Cui Y."/>
            <person name="Zhang H."/>
            <person name="O'Toole P.W."/>
        </authorList>
    </citation>
    <scope>NUCLEOTIDE SEQUENCE [LARGE SCALE GENOMIC DNA]</scope>
    <source>
        <strain evidence="6 7">NBRC 103219</strain>
    </source>
</reference>